<name>A0A4E9EJ71_GIBZA</name>
<dbReference type="EMBL" id="CAAKMV010000166">
    <property type="protein sequence ID" value="VIO62886.1"/>
    <property type="molecule type" value="Genomic_DNA"/>
</dbReference>
<dbReference type="Proteomes" id="UP000746612">
    <property type="component" value="Unassembled WGS sequence"/>
</dbReference>
<proteinExistence type="predicted"/>
<organism evidence="2">
    <name type="scientific">Gibberella zeae</name>
    <name type="common">Wheat head blight fungus</name>
    <name type="synonym">Fusarium graminearum</name>
    <dbReference type="NCBI Taxonomy" id="5518"/>
    <lineage>
        <taxon>Eukaryota</taxon>
        <taxon>Fungi</taxon>
        <taxon>Dikarya</taxon>
        <taxon>Ascomycota</taxon>
        <taxon>Pezizomycotina</taxon>
        <taxon>Sordariomycetes</taxon>
        <taxon>Hypocreomycetidae</taxon>
        <taxon>Hypocreales</taxon>
        <taxon>Nectriaceae</taxon>
        <taxon>Fusarium</taxon>
    </lineage>
</organism>
<dbReference type="AlphaFoldDB" id="A0A4E9EJ71"/>
<protein>
    <submittedName>
        <fullName evidence="2">Uncharacterized protein</fullName>
    </submittedName>
</protein>
<reference evidence="2" key="1">
    <citation type="submission" date="2019-04" db="EMBL/GenBank/DDBJ databases">
        <authorList>
            <person name="Melise S."/>
            <person name="Noan J."/>
            <person name="Okalmin O."/>
        </authorList>
    </citation>
    <scope>NUCLEOTIDE SEQUENCE</scope>
    <source>
        <strain evidence="2">FN9</strain>
    </source>
</reference>
<evidence type="ECO:0000313" key="2">
    <source>
        <dbReference type="EMBL" id="VIO62886.1"/>
    </source>
</evidence>
<reference evidence="1" key="2">
    <citation type="submission" date="2021-03" db="EMBL/GenBank/DDBJ databases">
        <authorList>
            <person name="Alouane T."/>
            <person name="Langin T."/>
            <person name="Bonhomme L."/>
        </authorList>
    </citation>
    <scope>NUCLEOTIDE SEQUENCE</scope>
    <source>
        <strain evidence="1">MDC_Fg202</strain>
    </source>
</reference>
<accession>A0A4E9EJ71</accession>
<gene>
    <name evidence="2" type="ORF">FUG_LOCUS506506</name>
    <name evidence="1" type="ORF">MDCFG202_LOCUS127056</name>
</gene>
<sequence length="192" mass="21691">MGIANHCKLQLTSLLIIPRSLISHPRLLEGKRAESRQLDKTPGKPSFQYRVFTVDRCDIYNTPWILKLIRKRHDPAQAKSPNLEDGLWVRWIVKLDNRVITLNSRGDYRSVVSNCRVKPNSMYGNSVPLIDLLGRVISSVRNLKSNATALTVPCLSSNKTNLVVSIQPRYTKPHTCTREVGPTDTETETDQG</sequence>
<evidence type="ECO:0000313" key="1">
    <source>
        <dbReference type="EMBL" id="CAG1974284.1"/>
    </source>
</evidence>
<dbReference type="EMBL" id="CAJPIJ010000095">
    <property type="protein sequence ID" value="CAG1974284.1"/>
    <property type="molecule type" value="Genomic_DNA"/>
</dbReference>